<reference evidence="2" key="1">
    <citation type="submission" date="2022-11" db="UniProtKB">
        <authorList>
            <consortium name="WormBaseParasite"/>
        </authorList>
    </citation>
    <scope>IDENTIFICATION</scope>
</reference>
<dbReference type="WBParaSite" id="PS1159_v2.g78.t1">
    <property type="protein sequence ID" value="PS1159_v2.g78.t1"/>
    <property type="gene ID" value="PS1159_v2.g78"/>
</dbReference>
<name>A0AC35GQK8_9BILA</name>
<dbReference type="Proteomes" id="UP000887580">
    <property type="component" value="Unplaced"/>
</dbReference>
<proteinExistence type="predicted"/>
<organism evidence="1 2">
    <name type="scientific">Panagrolaimus sp. PS1159</name>
    <dbReference type="NCBI Taxonomy" id="55785"/>
    <lineage>
        <taxon>Eukaryota</taxon>
        <taxon>Metazoa</taxon>
        <taxon>Ecdysozoa</taxon>
        <taxon>Nematoda</taxon>
        <taxon>Chromadorea</taxon>
        <taxon>Rhabditida</taxon>
        <taxon>Tylenchina</taxon>
        <taxon>Panagrolaimomorpha</taxon>
        <taxon>Panagrolaimoidea</taxon>
        <taxon>Panagrolaimidae</taxon>
        <taxon>Panagrolaimus</taxon>
    </lineage>
</organism>
<accession>A0AC35GQK8</accession>
<evidence type="ECO:0000313" key="1">
    <source>
        <dbReference type="Proteomes" id="UP000887580"/>
    </source>
</evidence>
<evidence type="ECO:0000313" key="2">
    <source>
        <dbReference type="WBParaSite" id="PS1159_v2.g78.t1"/>
    </source>
</evidence>
<protein>
    <submittedName>
        <fullName evidence="2">Amelogenin</fullName>
    </submittedName>
</protein>
<sequence>MMYPPSKPMHSMEPLGQPNYGMPPSNIPMHQQQQQMTPQPMQWSNQGWVDDKAQIQQPNQQQQQQPQQLYMSQRSQPYGIAP</sequence>